<keyword evidence="5" id="KW-1185">Reference proteome</keyword>
<organism evidence="4 5">
    <name type="scientific">Dreissena polymorpha</name>
    <name type="common">Zebra mussel</name>
    <name type="synonym">Mytilus polymorpha</name>
    <dbReference type="NCBI Taxonomy" id="45954"/>
    <lineage>
        <taxon>Eukaryota</taxon>
        <taxon>Metazoa</taxon>
        <taxon>Spiralia</taxon>
        <taxon>Lophotrochozoa</taxon>
        <taxon>Mollusca</taxon>
        <taxon>Bivalvia</taxon>
        <taxon>Autobranchia</taxon>
        <taxon>Heteroconchia</taxon>
        <taxon>Euheterodonta</taxon>
        <taxon>Imparidentia</taxon>
        <taxon>Neoheterodontei</taxon>
        <taxon>Myida</taxon>
        <taxon>Dreissenoidea</taxon>
        <taxon>Dreissenidae</taxon>
        <taxon>Dreissena</taxon>
    </lineage>
</organism>
<evidence type="ECO:0000256" key="1">
    <source>
        <dbReference type="ARBA" id="ARBA00023157"/>
    </source>
</evidence>
<feature type="domain" description="Peptidase M12B propeptide" evidence="3">
    <location>
        <begin position="170"/>
        <end position="226"/>
    </location>
</feature>
<dbReference type="Pfam" id="PF01562">
    <property type="entry name" value="Pep_M12B_propep"/>
    <property type="match status" value="1"/>
</dbReference>
<feature type="transmembrane region" description="Helical" evidence="2">
    <location>
        <begin position="321"/>
        <end position="341"/>
    </location>
</feature>
<sequence length="483" mass="55413">MMWRLIRSLRVNRLRLVPIYRVRLVTIYRVRLVTSYVLSKIRQGYDWSEVRQGSYRESVVDNKLRLVTRQTGCMWSDKEPFGGVFGINRLRLVTILAFTTSHKSDREYLGVNRQRLSLGVNRQRLSVGVNRLRLSLGANRLRLVTSQTGSLLVLIGNDWSQVKQGFRERPPTLQYRVSLGNETFAISLRKNTNMMSSGCIIRHVNGSGHSTVSPCVEHDVTCYYTGATSAHNDSCVAASVFGGLKGLLSFGNTSLFIYPMKRTSDQTSTSPNHVMYRYQGDKHVCKTEAQGRHQANGMKTRYIEEGIVVDPPMARFHNENILQYVFTGFILFFVITCLLRYRYIEKGIVVDPPMARFHNENILQYVFTGFILFFVITCLLRYRYIEEGIVVDPPMARFHNENILQYVFTGFIASQLFADRSFGTLMKLLLSEIIVFNSPETLSDTPDAEKTKKYACDVIYRIYDEAATYRMHLQGFDVSDSGR</sequence>
<reference evidence="4" key="1">
    <citation type="journal article" date="2019" name="bioRxiv">
        <title>The Genome of the Zebra Mussel, Dreissena polymorpha: A Resource for Invasive Species Research.</title>
        <authorList>
            <person name="McCartney M.A."/>
            <person name="Auch B."/>
            <person name="Kono T."/>
            <person name="Mallez S."/>
            <person name="Zhang Y."/>
            <person name="Obille A."/>
            <person name="Becker A."/>
            <person name="Abrahante J.E."/>
            <person name="Garbe J."/>
            <person name="Badalamenti J.P."/>
            <person name="Herman A."/>
            <person name="Mangelson H."/>
            <person name="Liachko I."/>
            <person name="Sullivan S."/>
            <person name="Sone E.D."/>
            <person name="Koren S."/>
            <person name="Silverstein K.A.T."/>
            <person name="Beckman K.B."/>
            <person name="Gohl D.M."/>
        </authorList>
    </citation>
    <scope>NUCLEOTIDE SEQUENCE</scope>
    <source>
        <strain evidence="4">Duluth1</strain>
        <tissue evidence="4">Whole animal</tissue>
    </source>
</reference>
<dbReference type="EMBL" id="JAIWYP010000007">
    <property type="protein sequence ID" value="KAH3791916.1"/>
    <property type="molecule type" value="Genomic_DNA"/>
</dbReference>
<name>A0A9D4IXG9_DREPO</name>
<dbReference type="PANTHER" id="PTHR11905:SF256">
    <property type="entry name" value="PEPTIDASE M12B DOMAIN-CONTAINING PROTEIN"/>
    <property type="match status" value="1"/>
</dbReference>
<evidence type="ECO:0000313" key="5">
    <source>
        <dbReference type="Proteomes" id="UP000828390"/>
    </source>
</evidence>
<keyword evidence="2" id="KW-0472">Membrane</keyword>
<evidence type="ECO:0000256" key="2">
    <source>
        <dbReference type="SAM" id="Phobius"/>
    </source>
</evidence>
<reference evidence="4" key="2">
    <citation type="submission" date="2020-11" db="EMBL/GenBank/DDBJ databases">
        <authorList>
            <person name="McCartney M.A."/>
            <person name="Auch B."/>
            <person name="Kono T."/>
            <person name="Mallez S."/>
            <person name="Becker A."/>
            <person name="Gohl D.M."/>
            <person name="Silverstein K.A.T."/>
            <person name="Koren S."/>
            <person name="Bechman K.B."/>
            <person name="Herman A."/>
            <person name="Abrahante J.E."/>
            <person name="Garbe J."/>
        </authorList>
    </citation>
    <scope>NUCLEOTIDE SEQUENCE</scope>
    <source>
        <strain evidence="4">Duluth1</strain>
        <tissue evidence="4">Whole animal</tissue>
    </source>
</reference>
<dbReference type="AlphaFoldDB" id="A0A9D4IXG9"/>
<evidence type="ECO:0000259" key="3">
    <source>
        <dbReference type="Pfam" id="PF01562"/>
    </source>
</evidence>
<keyword evidence="2" id="KW-0812">Transmembrane</keyword>
<protein>
    <recommendedName>
        <fullName evidence="3">Peptidase M12B propeptide domain-containing protein</fullName>
    </recommendedName>
</protein>
<dbReference type="Proteomes" id="UP000828390">
    <property type="component" value="Unassembled WGS sequence"/>
</dbReference>
<feature type="transmembrane region" description="Helical" evidence="2">
    <location>
        <begin position="362"/>
        <end position="382"/>
    </location>
</feature>
<dbReference type="InterPro" id="IPR002870">
    <property type="entry name" value="Peptidase_M12B_N"/>
</dbReference>
<accession>A0A9D4IXG9</accession>
<proteinExistence type="predicted"/>
<gene>
    <name evidence="4" type="ORF">DPMN_145406</name>
</gene>
<keyword evidence="1" id="KW-1015">Disulfide bond</keyword>
<keyword evidence="2" id="KW-1133">Transmembrane helix</keyword>
<dbReference type="PANTHER" id="PTHR11905">
    <property type="entry name" value="ADAM A DISINTEGRIN AND METALLOPROTEASE DOMAIN"/>
    <property type="match status" value="1"/>
</dbReference>
<evidence type="ECO:0000313" key="4">
    <source>
        <dbReference type="EMBL" id="KAH3791916.1"/>
    </source>
</evidence>
<comment type="caution">
    <text evidence="4">The sequence shown here is derived from an EMBL/GenBank/DDBJ whole genome shotgun (WGS) entry which is preliminary data.</text>
</comment>